<dbReference type="EMBL" id="NULI01000006">
    <property type="protein sequence ID" value="PGS83971.1"/>
    <property type="molecule type" value="Genomic_DNA"/>
</dbReference>
<name>A0A9X7CSD1_BACCE</name>
<dbReference type="Proteomes" id="UP000224203">
    <property type="component" value="Unassembled WGS sequence"/>
</dbReference>
<evidence type="ECO:0000256" key="1">
    <source>
        <dbReference type="SAM" id="Phobius"/>
    </source>
</evidence>
<keyword evidence="1" id="KW-0812">Transmembrane</keyword>
<evidence type="ECO:0000313" key="3">
    <source>
        <dbReference type="Proteomes" id="UP000224203"/>
    </source>
</evidence>
<protein>
    <submittedName>
        <fullName evidence="2">Uncharacterized protein</fullName>
    </submittedName>
</protein>
<evidence type="ECO:0000313" key="2">
    <source>
        <dbReference type="EMBL" id="PGS83971.1"/>
    </source>
</evidence>
<sequence length="78" mass="9296">MVWFGWYCIIGFVIVVLTRKTVMQEVMDEVYEQLPPGVDYAVLYMMGACLITLGWLPFLIYICWLVWRHEDDDEVNEE</sequence>
<reference evidence="2 3" key="1">
    <citation type="submission" date="2017-09" db="EMBL/GenBank/DDBJ databases">
        <title>Large-scale bioinformatics analysis of Bacillus genomes uncovers conserved roles of natural products in bacterial physiology.</title>
        <authorList>
            <consortium name="Agbiome Team Llc"/>
            <person name="Bleich R.M."/>
            <person name="Grubbs K.J."/>
            <person name="Santa Maria K.C."/>
            <person name="Allen S.E."/>
            <person name="Farag S."/>
            <person name="Shank E.A."/>
            <person name="Bowers A."/>
        </authorList>
    </citation>
    <scope>NUCLEOTIDE SEQUENCE [LARGE SCALE GENOMIC DNA]</scope>
    <source>
        <strain evidence="2 3">AFS041711</strain>
    </source>
</reference>
<dbReference type="AlphaFoldDB" id="A0A9X7CSD1"/>
<comment type="caution">
    <text evidence="2">The sequence shown here is derived from an EMBL/GenBank/DDBJ whole genome shotgun (WGS) entry which is preliminary data.</text>
</comment>
<keyword evidence="1" id="KW-0472">Membrane</keyword>
<accession>A0A9X7CSD1</accession>
<feature type="transmembrane region" description="Helical" evidence="1">
    <location>
        <begin position="42"/>
        <end position="67"/>
    </location>
</feature>
<gene>
    <name evidence="2" type="ORF">COC69_01270</name>
</gene>
<proteinExistence type="predicted"/>
<organism evidence="2 3">
    <name type="scientific">Bacillus cereus</name>
    <dbReference type="NCBI Taxonomy" id="1396"/>
    <lineage>
        <taxon>Bacteria</taxon>
        <taxon>Bacillati</taxon>
        <taxon>Bacillota</taxon>
        <taxon>Bacilli</taxon>
        <taxon>Bacillales</taxon>
        <taxon>Bacillaceae</taxon>
        <taxon>Bacillus</taxon>
        <taxon>Bacillus cereus group</taxon>
    </lineage>
</organism>
<keyword evidence="1" id="KW-1133">Transmembrane helix</keyword>
<dbReference type="RefSeq" id="WP_098782172.1">
    <property type="nucleotide sequence ID" value="NZ_NULI01000006.1"/>
</dbReference>